<dbReference type="Proteomes" id="UP000799429">
    <property type="component" value="Unassembled WGS sequence"/>
</dbReference>
<accession>A0A9P4SB79</accession>
<dbReference type="AlphaFoldDB" id="A0A9P4SB79"/>
<dbReference type="EMBL" id="MU006096">
    <property type="protein sequence ID" value="KAF2838565.1"/>
    <property type="molecule type" value="Genomic_DNA"/>
</dbReference>
<reference evidence="1" key="1">
    <citation type="journal article" date="2020" name="Stud. Mycol.">
        <title>101 Dothideomycetes genomes: a test case for predicting lifestyles and emergence of pathogens.</title>
        <authorList>
            <person name="Haridas S."/>
            <person name="Albert R."/>
            <person name="Binder M."/>
            <person name="Bloem J."/>
            <person name="Labutti K."/>
            <person name="Salamov A."/>
            <person name="Andreopoulos B."/>
            <person name="Baker S."/>
            <person name="Barry K."/>
            <person name="Bills G."/>
            <person name="Bluhm B."/>
            <person name="Cannon C."/>
            <person name="Castanera R."/>
            <person name="Culley D."/>
            <person name="Daum C."/>
            <person name="Ezra D."/>
            <person name="Gonzalez J."/>
            <person name="Henrissat B."/>
            <person name="Kuo A."/>
            <person name="Liang C."/>
            <person name="Lipzen A."/>
            <person name="Lutzoni F."/>
            <person name="Magnuson J."/>
            <person name="Mondo S."/>
            <person name="Nolan M."/>
            <person name="Ohm R."/>
            <person name="Pangilinan J."/>
            <person name="Park H.-J."/>
            <person name="Ramirez L."/>
            <person name="Alfaro M."/>
            <person name="Sun H."/>
            <person name="Tritt A."/>
            <person name="Yoshinaga Y."/>
            <person name="Zwiers L.-H."/>
            <person name="Turgeon B."/>
            <person name="Goodwin S."/>
            <person name="Spatafora J."/>
            <person name="Crous P."/>
            <person name="Grigoriev I."/>
        </authorList>
    </citation>
    <scope>NUCLEOTIDE SEQUENCE</scope>
    <source>
        <strain evidence="1">CBS 101060</strain>
    </source>
</reference>
<proteinExistence type="predicted"/>
<protein>
    <submittedName>
        <fullName evidence="1">Uncharacterized protein</fullName>
    </submittedName>
</protein>
<comment type="caution">
    <text evidence="1">The sequence shown here is derived from an EMBL/GenBank/DDBJ whole genome shotgun (WGS) entry which is preliminary data.</text>
</comment>
<organism evidence="1 2">
    <name type="scientific">Patellaria atrata CBS 101060</name>
    <dbReference type="NCBI Taxonomy" id="1346257"/>
    <lineage>
        <taxon>Eukaryota</taxon>
        <taxon>Fungi</taxon>
        <taxon>Dikarya</taxon>
        <taxon>Ascomycota</taxon>
        <taxon>Pezizomycotina</taxon>
        <taxon>Dothideomycetes</taxon>
        <taxon>Dothideomycetes incertae sedis</taxon>
        <taxon>Patellariales</taxon>
        <taxon>Patellariaceae</taxon>
        <taxon>Patellaria</taxon>
    </lineage>
</organism>
<name>A0A9P4SB79_9PEZI</name>
<sequence length="156" mass="17988">MSNVSVSGVKYYVHMKINPEPTILHLDKAKRTLTHKKQAGLPNLMLVPSSPVWFKVAQPTAESQSTRDGASFLKEVQKYGCYVRMHANYVFEHENLHDLSKRYKLYVIRPYTRIYILPANEKENKTFMTLLVGCAARERDDSIVLPKHSKHSLKTK</sequence>
<evidence type="ECO:0000313" key="2">
    <source>
        <dbReference type="Proteomes" id="UP000799429"/>
    </source>
</evidence>
<keyword evidence="2" id="KW-1185">Reference proteome</keyword>
<gene>
    <name evidence="1" type="ORF">M501DRAFT_1016659</name>
</gene>
<evidence type="ECO:0000313" key="1">
    <source>
        <dbReference type="EMBL" id="KAF2838565.1"/>
    </source>
</evidence>